<name>A0A9P6JN88_9AGAR</name>
<reference evidence="4" key="1">
    <citation type="submission" date="2020-11" db="EMBL/GenBank/DDBJ databases">
        <authorList>
            <consortium name="DOE Joint Genome Institute"/>
            <person name="Ahrendt S."/>
            <person name="Riley R."/>
            <person name="Andreopoulos W."/>
            <person name="Labutti K."/>
            <person name="Pangilinan J."/>
            <person name="Ruiz-Duenas F.J."/>
            <person name="Barrasa J.M."/>
            <person name="Sanchez-Garcia M."/>
            <person name="Camarero S."/>
            <person name="Miyauchi S."/>
            <person name="Serrano A."/>
            <person name="Linde D."/>
            <person name="Babiker R."/>
            <person name="Drula E."/>
            <person name="Ayuso-Fernandez I."/>
            <person name="Pacheco R."/>
            <person name="Padilla G."/>
            <person name="Ferreira P."/>
            <person name="Barriuso J."/>
            <person name="Kellner H."/>
            <person name="Castanera R."/>
            <person name="Alfaro M."/>
            <person name="Ramirez L."/>
            <person name="Pisabarro A.G."/>
            <person name="Kuo A."/>
            <person name="Tritt A."/>
            <person name="Lipzen A."/>
            <person name="He G."/>
            <person name="Yan M."/>
            <person name="Ng V."/>
            <person name="Cullen D."/>
            <person name="Martin F."/>
            <person name="Rosso M.-N."/>
            <person name="Henrissat B."/>
            <person name="Hibbett D."/>
            <person name="Martinez A.T."/>
            <person name="Grigoriev I.V."/>
        </authorList>
    </citation>
    <scope>NUCLEOTIDE SEQUENCE</scope>
    <source>
        <strain evidence="4">CBS 506.95</strain>
    </source>
</reference>
<gene>
    <name evidence="4" type="ORF">CPB83DRAFT_895559</name>
</gene>
<evidence type="ECO:0000313" key="5">
    <source>
        <dbReference type="Proteomes" id="UP000807306"/>
    </source>
</evidence>
<dbReference type="OrthoDB" id="415532at2759"/>
<protein>
    <submittedName>
        <fullName evidence="4">Uncharacterized protein</fullName>
    </submittedName>
</protein>
<dbReference type="InterPro" id="IPR049192">
    <property type="entry name" value="DUF4246_C"/>
</dbReference>
<evidence type="ECO:0000259" key="3">
    <source>
        <dbReference type="Pfam" id="PF21666"/>
    </source>
</evidence>
<dbReference type="InterPro" id="IPR049207">
    <property type="entry name" value="DUF4246_N"/>
</dbReference>
<evidence type="ECO:0000259" key="2">
    <source>
        <dbReference type="Pfam" id="PF14033"/>
    </source>
</evidence>
<dbReference type="PANTHER" id="PTHR33119:SF1">
    <property type="entry name" value="FE2OG DIOXYGENASE DOMAIN-CONTAINING PROTEIN"/>
    <property type="match status" value="1"/>
</dbReference>
<feature type="compositionally biased region" description="Basic and acidic residues" evidence="1">
    <location>
        <begin position="310"/>
        <end position="327"/>
    </location>
</feature>
<keyword evidence="5" id="KW-1185">Reference proteome</keyword>
<feature type="domain" description="DUF4246" evidence="3">
    <location>
        <begin position="17"/>
        <end position="87"/>
    </location>
</feature>
<dbReference type="Pfam" id="PF21666">
    <property type="entry name" value="DUF4246_N"/>
    <property type="match status" value="1"/>
</dbReference>
<dbReference type="AlphaFoldDB" id="A0A9P6JN88"/>
<dbReference type="Pfam" id="PF14033">
    <property type="entry name" value="DUF4246"/>
    <property type="match status" value="1"/>
</dbReference>
<evidence type="ECO:0000313" key="4">
    <source>
        <dbReference type="EMBL" id="KAF9527132.1"/>
    </source>
</evidence>
<dbReference type="EMBL" id="MU157864">
    <property type="protein sequence ID" value="KAF9527132.1"/>
    <property type="molecule type" value="Genomic_DNA"/>
</dbReference>
<sequence>MSTSFVGENPSNALKLPGRDCSLDSLPNTTSYDLFPNALSKNSGSKEQKTLTLRELSMLQLMNHITDKVDWQRKIHQEEIATKWQSEACSTDDLDMSQRMASYCIDELRYKASLYTAGASSGAPQSIIVFPGDVVKSDIAVSSQMKLLLQRAVKTFEGAIPESARDWHPGSNGKVWDLVHPSLFPLVYGRSRVLSGENTTSLSDCIERCGEGVVLPILPKKEAKYWFDFCGLSAYSNKFQWLPCEVDISGENARFTSYINNLHPKRERALYGLVEKLIDASIPLWNRTLAPLADRQYRQPERIKYTRVEYDPDPARAPETEGRQQREAEDENDYWDRRQEWIEETRKIIYPEPDAPFVPHAEPAKFDLRERYSKSGLQIIVKLANIQLTPENPCYDGGSWHVEGQMNERIIATSLYYYSSDNITTSTLSFRQQIDSQGLELDVSYPQNDHEWLWDIFGCDQDGYAIQDLGCVETREGRLLTFPNTLQHRVVKFQLEDLTKPGHRKVLALFLVDPNIKTISTAHVPCQQQEWWWEAAMEGQNRSERGHGPAVGKVPNELQDHILKNVDFPMTMEDAKNLRLELMEERKVYSKLAESTFEGHDTFSLCEH</sequence>
<organism evidence="4 5">
    <name type="scientific">Crepidotus variabilis</name>
    <dbReference type="NCBI Taxonomy" id="179855"/>
    <lineage>
        <taxon>Eukaryota</taxon>
        <taxon>Fungi</taxon>
        <taxon>Dikarya</taxon>
        <taxon>Basidiomycota</taxon>
        <taxon>Agaricomycotina</taxon>
        <taxon>Agaricomycetes</taxon>
        <taxon>Agaricomycetidae</taxon>
        <taxon>Agaricales</taxon>
        <taxon>Agaricineae</taxon>
        <taxon>Crepidotaceae</taxon>
        <taxon>Crepidotus</taxon>
    </lineage>
</organism>
<proteinExistence type="predicted"/>
<dbReference type="PANTHER" id="PTHR33119">
    <property type="entry name" value="IFI3P"/>
    <property type="match status" value="1"/>
</dbReference>
<feature type="region of interest" description="Disordered" evidence="1">
    <location>
        <begin position="310"/>
        <end position="333"/>
    </location>
</feature>
<comment type="caution">
    <text evidence="4">The sequence shown here is derived from an EMBL/GenBank/DDBJ whole genome shotgun (WGS) entry which is preliminary data.</text>
</comment>
<dbReference type="Proteomes" id="UP000807306">
    <property type="component" value="Unassembled WGS sequence"/>
</dbReference>
<feature type="domain" description="DUF4246" evidence="2">
    <location>
        <begin position="99"/>
        <end position="534"/>
    </location>
</feature>
<accession>A0A9P6JN88</accession>
<dbReference type="InterPro" id="IPR025340">
    <property type="entry name" value="DUF4246"/>
</dbReference>
<evidence type="ECO:0000256" key="1">
    <source>
        <dbReference type="SAM" id="MobiDB-lite"/>
    </source>
</evidence>